<organism evidence="1 2">
    <name type="scientific">Clostridium phage susfortuna</name>
    <dbReference type="NCBI Taxonomy" id="2316154"/>
    <lineage>
        <taxon>Viruses</taxon>
        <taxon>Duplodnaviria</taxon>
        <taxon>Heunggongvirae</taxon>
        <taxon>Uroviricota</taxon>
        <taxon>Caudoviricetes</taxon>
        <taxon>Guelinviridae</taxon>
        <taxon>Susfortunavirus</taxon>
        <taxon>Susfortunavirus susfortuna</taxon>
    </lineage>
</organism>
<accession>A0A385IRV9</accession>
<dbReference type="Proteomes" id="UP000262963">
    <property type="component" value="Segment"/>
</dbReference>
<evidence type="ECO:0000313" key="2">
    <source>
        <dbReference type="Proteomes" id="UP000262963"/>
    </source>
</evidence>
<sequence length="219" mass="25872">MKIVDVSLLKFETRNVIKVELTGDSAKVVHIYLEGQKMKNDFYVFYEKKGERYDSMRINKSVKWGKFLQSVKAYIKVNNIDLFKNEEEKEENKEVKELKEIINIKRNILKNISKDKGSLFTLKKELLIMQDEINSLLKRVSEIEKSEKNKTQECINETDISLKEKDKEVIHRLYREDGRIVCELKDGYIFGLEECGIVFADTVMTLRYYLKHEVEKIGD</sequence>
<proteinExistence type="predicted"/>
<evidence type="ECO:0000313" key="1">
    <source>
        <dbReference type="EMBL" id="AXY86151.1"/>
    </source>
</evidence>
<gene>
    <name evidence="1" type="ORF">susfortuna_gp11</name>
</gene>
<dbReference type="EMBL" id="MH393889">
    <property type="protein sequence ID" value="AXY86151.1"/>
    <property type="molecule type" value="Genomic_DNA"/>
</dbReference>
<keyword evidence="2" id="KW-1185">Reference proteome</keyword>
<protein>
    <submittedName>
        <fullName evidence="1">Uncharacterized protein</fullName>
    </submittedName>
</protein>
<reference evidence="2" key="1">
    <citation type="submission" date="2018-05" db="EMBL/GenBank/DDBJ databases">
        <title>Novel Clostridium perfringens phage susfortuna.</title>
        <authorList>
            <person name="Kot W."/>
            <person name="Ploeger M."/>
            <person name="Pedersen J."/>
            <person name="Hansen L.H."/>
        </authorList>
    </citation>
    <scope>NUCLEOTIDE SEQUENCE [LARGE SCALE GENOMIC DNA]</scope>
</reference>
<name>A0A385IRV9_9CAUD</name>